<dbReference type="InterPro" id="IPR051201">
    <property type="entry name" value="Chloro_Bact_Ser_Proteases"/>
</dbReference>
<dbReference type="SUPFAM" id="SSF50156">
    <property type="entry name" value="PDZ domain-like"/>
    <property type="match status" value="1"/>
</dbReference>
<dbReference type="Gene3D" id="2.40.10.10">
    <property type="entry name" value="Trypsin-like serine proteases"/>
    <property type="match status" value="2"/>
</dbReference>
<evidence type="ECO:0000313" key="7">
    <source>
        <dbReference type="EMBL" id="TKR23016.1"/>
    </source>
</evidence>
<dbReference type="InterPro" id="IPR036034">
    <property type="entry name" value="PDZ_sf"/>
</dbReference>
<evidence type="ECO:0000256" key="1">
    <source>
        <dbReference type="ARBA" id="ARBA00010541"/>
    </source>
</evidence>
<comment type="caution">
    <text evidence="7">The sequence shown here is derived from an EMBL/GenBank/DDBJ whole genome shotgun (WGS) entry which is preliminary data.</text>
</comment>
<dbReference type="Pfam" id="PF13180">
    <property type="entry name" value="PDZ_2"/>
    <property type="match status" value="1"/>
</dbReference>
<feature type="transmembrane region" description="Helical" evidence="5">
    <location>
        <begin position="38"/>
        <end position="64"/>
    </location>
</feature>
<keyword evidence="3" id="KW-0378">Hydrolase</keyword>
<dbReference type="PANTHER" id="PTHR43343">
    <property type="entry name" value="PEPTIDASE S12"/>
    <property type="match status" value="1"/>
</dbReference>
<evidence type="ECO:0000256" key="2">
    <source>
        <dbReference type="ARBA" id="ARBA00022670"/>
    </source>
</evidence>
<dbReference type="RefSeq" id="WP_154730183.1">
    <property type="nucleotide sequence ID" value="NZ_SZYE01000118.1"/>
</dbReference>
<evidence type="ECO:0000256" key="3">
    <source>
        <dbReference type="ARBA" id="ARBA00022801"/>
    </source>
</evidence>
<dbReference type="GO" id="GO:0006508">
    <property type="term" value="P:proteolysis"/>
    <property type="evidence" value="ECO:0007669"/>
    <property type="project" value="UniProtKB-KW"/>
</dbReference>
<dbReference type="Pfam" id="PF13365">
    <property type="entry name" value="Trypsin_2"/>
    <property type="match status" value="1"/>
</dbReference>
<dbReference type="InterPro" id="IPR001478">
    <property type="entry name" value="PDZ"/>
</dbReference>
<keyword evidence="5" id="KW-0812">Transmembrane</keyword>
<evidence type="ECO:0000259" key="6">
    <source>
        <dbReference type="PROSITE" id="PS50106"/>
    </source>
</evidence>
<keyword evidence="2" id="KW-0645">Protease</keyword>
<dbReference type="GO" id="GO:0004252">
    <property type="term" value="F:serine-type endopeptidase activity"/>
    <property type="evidence" value="ECO:0007669"/>
    <property type="project" value="InterPro"/>
</dbReference>
<evidence type="ECO:0000256" key="5">
    <source>
        <dbReference type="SAM" id="Phobius"/>
    </source>
</evidence>
<accession>A0A7Z8NRW8</accession>
<dbReference type="InterPro" id="IPR009003">
    <property type="entry name" value="Peptidase_S1_PA"/>
</dbReference>
<gene>
    <name evidence="7" type="ORF">FA014_13470</name>
</gene>
<keyword evidence="5" id="KW-1133">Transmembrane helix</keyword>
<evidence type="ECO:0000313" key="8">
    <source>
        <dbReference type="Proteomes" id="UP000308121"/>
    </source>
</evidence>
<dbReference type="SUPFAM" id="SSF50494">
    <property type="entry name" value="Trypsin-like serine proteases"/>
    <property type="match status" value="1"/>
</dbReference>
<dbReference type="OrthoDB" id="9758917at2"/>
<dbReference type="InterPro" id="IPR001940">
    <property type="entry name" value="Peptidase_S1C"/>
</dbReference>
<dbReference type="EMBL" id="SZYE01000118">
    <property type="protein sequence ID" value="TKR23016.1"/>
    <property type="molecule type" value="Genomic_DNA"/>
</dbReference>
<reference evidence="7 8" key="1">
    <citation type="submission" date="2019-05" db="EMBL/GenBank/DDBJ databases">
        <title>Genome sequence of Cellulomonas hominis strain CS1.</title>
        <authorList>
            <person name="Belmont J."/>
            <person name="Maclea K.S."/>
        </authorList>
    </citation>
    <scope>NUCLEOTIDE SEQUENCE [LARGE SCALE GENOMIC DNA]</scope>
    <source>
        <strain evidence="7 8">CS1</strain>
    </source>
</reference>
<evidence type="ECO:0000256" key="4">
    <source>
        <dbReference type="SAM" id="MobiDB-lite"/>
    </source>
</evidence>
<sequence length="439" mass="43301">GPQGPHGPTGGPEYPAAYGAPGGPGGAPVRTRTARDRIWLPVASVAVAAGLLGSLGTAALTGAFDADGSARSASIASIGQSSNDSVPVSGSSQENPDWQAVASAVKDSVVAITVSTGSGEAQGSGVIVDDAGHVVTNNHVVSGAQDGKVQVTLTDGRIFTADVVGTDSTTDLAVVKLEDAPDDLKPAALGDSSEVTVGDPVMAVGNPLGLANTVTTGIVSALDRPVSTTEDGSNEAVVTNAIQIDAAVNPGNSGGPLFDAQGRVIGITSSIATTSSESGSIGLGFAIPVNLADMIAGQLIEDGTAEHAFLGVGLTDNTATADGVTRSGAQVQSVTSGSPAATAGIKEGDVIVAIDGKAVAGAESLTGYVRAHASGDKVTLTLVRDGKSLDVDVTLAVREETASSDPGSGSGGSGSTDPRNMTPDELWQWFQQQQGGGQN</sequence>
<feature type="region of interest" description="Disordered" evidence="4">
    <location>
        <begin position="1"/>
        <end position="30"/>
    </location>
</feature>
<comment type="similarity">
    <text evidence="1">Belongs to the peptidase S1C family.</text>
</comment>
<dbReference type="SMART" id="SM00228">
    <property type="entry name" value="PDZ"/>
    <property type="match status" value="1"/>
</dbReference>
<dbReference type="PRINTS" id="PR00834">
    <property type="entry name" value="PROTEASES2C"/>
</dbReference>
<feature type="region of interest" description="Disordered" evidence="4">
    <location>
        <begin position="398"/>
        <end position="439"/>
    </location>
</feature>
<name>A0A7Z8NRW8_9CELL</name>
<feature type="non-terminal residue" evidence="7">
    <location>
        <position position="1"/>
    </location>
</feature>
<feature type="compositionally biased region" description="Gly residues" evidence="4">
    <location>
        <begin position="1"/>
        <end position="10"/>
    </location>
</feature>
<keyword evidence="5" id="KW-0472">Membrane</keyword>
<dbReference type="PROSITE" id="PS50106">
    <property type="entry name" value="PDZ"/>
    <property type="match status" value="1"/>
</dbReference>
<dbReference type="Gene3D" id="2.30.42.10">
    <property type="match status" value="1"/>
</dbReference>
<dbReference type="InterPro" id="IPR043504">
    <property type="entry name" value="Peptidase_S1_PA_chymotrypsin"/>
</dbReference>
<proteinExistence type="inferred from homology"/>
<dbReference type="PANTHER" id="PTHR43343:SF3">
    <property type="entry name" value="PROTEASE DO-LIKE 8, CHLOROPLASTIC"/>
    <property type="match status" value="1"/>
</dbReference>
<dbReference type="Proteomes" id="UP000308121">
    <property type="component" value="Unassembled WGS sequence"/>
</dbReference>
<organism evidence="7 8">
    <name type="scientific">Cellulomonas hominis</name>
    <dbReference type="NCBI Taxonomy" id="156981"/>
    <lineage>
        <taxon>Bacteria</taxon>
        <taxon>Bacillati</taxon>
        <taxon>Actinomycetota</taxon>
        <taxon>Actinomycetes</taxon>
        <taxon>Micrococcales</taxon>
        <taxon>Cellulomonadaceae</taxon>
        <taxon>Cellulomonas</taxon>
    </lineage>
</organism>
<dbReference type="AlphaFoldDB" id="A0A7Z8NRW8"/>
<protein>
    <submittedName>
        <fullName evidence="7">PDZ domain-containing protein</fullName>
    </submittedName>
</protein>
<feature type="domain" description="PDZ" evidence="6">
    <location>
        <begin position="288"/>
        <end position="386"/>
    </location>
</feature>